<evidence type="ECO:0000256" key="2">
    <source>
        <dbReference type="ARBA" id="ARBA00005695"/>
    </source>
</evidence>
<organism evidence="7 8">
    <name type="scientific">Candidatus Raskinella chloraquaticus</name>
    <dbReference type="NCBI Taxonomy" id="1951219"/>
    <lineage>
        <taxon>Bacteria</taxon>
        <taxon>Pseudomonadati</taxon>
        <taxon>Pseudomonadota</taxon>
        <taxon>Alphaproteobacteria</taxon>
        <taxon>Hyphomicrobiales</taxon>
        <taxon>Phreatobacteraceae</taxon>
        <taxon>Candidatus Raskinella</taxon>
    </lineage>
</organism>
<feature type="domain" description="Solute-binding protein family 5" evidence="6">
    <location>
        <begin position="56"/>
        <end position="436"/>
    </location>
</feature>
<dbReference type="PIRSF" id="PIRSF002741">
    <property type="entry name" value="MppA"/>
    <property type="match status" value="1"/>
</dbReference>
<dbReference type="RefSeq" id="WP_376800237.1">
    <property type="nucleotide sequence ID" value="NZ_DBNB01000010.1"/>
</dbReference>
<keyword evidence="4" id="KW-0732">Signal</keyword>
<dbReference type="STRING" id="1827387.A4S15_03295"/>
<evidence type="ECO:0000313" key="7">
    <source>
        <dbReference type="EMBL" id="OQW49120.1"/>
    </source>
</evidence>
<evidence type="ECO:0000256" key="1">
    <source>
        <dbReference type="ARBA" id="ARBA00004418"/>
    </source>
</evidence>
<comment type="caution">
    <text evidence="7">The sequence shown here is derived from an EMBL/GenBank/DDBJ whole genome shotgun (WGS) entry which is preliminary data.</text>
</comment>
<dbReference type="PANTHER" id="PTHR30290:SF10">
    <property type="entry name" value="PERIPLASMIC OLIGOPEPTIDE-BINDING PROTEIN-RELATED"/>
    <property type="match status" value="1"/>
</dbReference>
<dbReference type="Gene3D" id="3.90.76.10">
    <property type="entry name" value="Dipeptide-binding Protein, Domain 1"/>
    <property type="match status" value="1"/>
</dbReference>
<feature type="compositionally biased region" description="Low complexity" evidence="5">
    <location>
        <begin position="1"/>
        <end position="13"/>
    </location>
</feature>
<dbReference type="EMBL" id="LWDL01000033">
    <property type="protein sequence ID" value="OQW49120.1"/>
    <property type="molecule type" value="Genomic_DNA"/>
</dbReference>
<evidence type="ECO:0000259" key="6">
    <source>
        <dbReference type="Pfam" id="PF00496"/>
    </source>
</evidence>
<dbReference type="InterPro" id="IPR030678">
    <property type="entry name" value="Peptide/Ni-bd"/>
</dbReference>
<reference evidence="7 8" key="1">
    <citation type="journal article" date="2017" name="Water Res.">
        <title>Comammox in drinking water systems.</title>
        <authorList>
            <person name="Wang Y."/>
            <person name="Ma L."/>
            <person name="Mao Y."/>
            <person name="Jiang X."/>
            <person name="Xia Y."/>
            <person name="Yu K."/>
            <person name="Li B."/>
            <person name="Zhang T."/>
        </authorList>
    </citation>
    <scope>NUCLEOTIDE SEQUENCE [LARGE SCALE GENOMIC DNA]</scope>
    <source>
        <strain evidence="7">SG_bin8</strain>
    </source>
</reference>
<dbReference type="AlphaFoldDB" id="A0A1W9HNV9"/>
<evidence type="ECO:0000313" key="8">
    <source>
        <dbReference type="Proteomes" id="UP000192872"/>
    </source>
</evidence>
<dbReference type="FunFam" id="3.90.76.10:FF:000001">
    <property type="entry name" value="Oligopeptide ABC transporter substrate-binding protein"/>
    <property type="match status" value="1"/>
</dbReference>
<evidence type="ECO:0000256" key="4">
    <source>
        <dbReference type="ARBA" id="ARBA00022729"/>
    </source>
</evidence>
<evidence type="ECO:0000256" key="3">
    <source>
        <dbReference type="ARBA" id="ARBA00022448"/>
    </source>
</evidence>
<dbReference type="InterPro" id="IPR039424">
    <property type="entry name" value="SBP_5"/>
</dbReference>
<gene>
    <name evidence="7" type="ORF">A4S15_03295</name>
</gene>
<protein>
    <recommendedName>
        <fullName evidence="6">Solute-binding protein family 5 domain-containing protein</fullName>
    </recommendedName>
</protein>
<comment type="similarity">
    <text evidence="2">Belongs to the bacterial solute-binding protein 5 family.</text>
</comment>
<dbReference type="GO" id="GO:0043190">
    <property type="term" value="C:ATP-binding cassette (ABC) transporter complex"/>
    <property type="evidence" value="ECO:0007669"/>
    <property type="project" value="InterPro"/>
</dbReference>
<proteinExistence type="inferred from homology"/>
<evidence type="ECO:0000256" key="5">
    <source>
        <dbReference type="SAM" id="MobiDB-lite"/>
    </source>
</evidence>
<dbReference type="SUPFAM" id="SSF53850">
    <property type="entry name" value="Periplasmic binding protein-like II"/>
    <property type="match status" value="1"/>
</dbReference>
<dbReference type="Proteomes" id="UP000192872">
    <property type="component" value="Unassembled WGS sequence"/>
</dbReference>
<name>A0A1W9HNV9_9HYPH</name>
<dbReference type="CDD" id="cd08504">
    <property type="entry name" value="PBP2_OppA"/>
    <property type="match status" value="1"/>
</dbReference>
<accession>A0A1W9HNV9</accession>
<dbReference type="InterPro" id="IPR000914">
    <property type="entry name" value="SBP_5_dom"/>
</dbReference>
<dbReference type="Pfam" id="PF00496">
    <property type="entry name" value="SBP_bac_5"/>
    <property type="match status" value="1"/>
</dbReference>
<feature type="region of interest" description="Disordered" evidence="5">
    <location>
        <begin position="1"/>
        <end position="29"/>
    </location>
</feature>
<dbReference type="PANTHER" id="PTHR30290">
    <property type="entry name" value="PERIPLASMIC BINDING COMPONENT OF ABC TRANSPORTER"/>
    <property type="match status" value="1"/>
</dbReference>
<dbReference type="GO" id="GO:0030288">
    <property type="term" value="C:outer membrane-bounded periplasmic space"/>
    <property type="evidence" value="ECO:0007669"/>
    <property type="project" value="TreeGrafter"/>
</dbReference>
<comment type="subcellular location">
    <subcellularLocation>
        <location evidence="1">Periplasm</location>
    </subcellularLocation>
</comment>
<dbReference type="Gene3D" id="3.40.190.10">
    <property type="entry name" value="Periplasmic binding protein-like II"/>
    <property type="match status" value="1"/>
</dbReference>
<dbReference type="GO" id="GO:0015833">
    <property type="term" value="P:peptide transport"/>
    <property type="evidence" value="ECO:0007669"/>
    <property type="project" value="TreeGrafter"/>
</dbReference>
<dbReference type="GO" id="GO:1904680">
    <property type="term" value="F:peptide transmembrane transporter activity"/>
    <property type="evidence" value="ECO:0007669"/>
    <property type="project" value="TreeGrafter"/>
</dbReference>
<sequence length="516" mass="56258">MTAALPARPAGAAVHFNRGNDAEPETLDPQRSSTLAEAHILRDLFEGLLIQDRAGELAPGAAESWAVSADALTYTFKLRHDGQWSNGDPVTAEDFVVALRRLVDPSIGAEYANVIYPVRNAEAISAGTKPPETLGIAAPDHHTLIITLETPTPYFLDLLAHQTTLPVHRASLAAHGAAFAAPGKLVSNGAYVLAENLPGSHIRLTKNIRFHDAASISIDVVDYILVKDLAAGVRRFRAGELDFLPDVPSDQIKALRLAYGEQLMIAPLQGTIYFGFDTTKPPYNDKRVRQALSIAIDRDVLADDIASGSIIAAARFVPPGTAGTATTTANPSWQALSIIEREDRAKALLAEAGFTASRPLSVELRYNASDNNKAMAVAVADMWKQVGVTTRFVATDSRTHFAYLRDKGDYDVARAGWIADYNDPQNFLFLLESGSGLNTTRWSFPPFDRLLQAARSERDADRRFMLLRQAEDMMLDEAPLTPIAHYTGRYLVSARLSGFIPNLRAANATRFLQLAR</sequence>
<keyword evidence="3" id="KW-0813">Transport</keyword>
<dbReference type="Gene3D" id="3.10.105.10">
    <property type="entry name" value="Dipeptide-binding Protein, Domain 3"/>
    <property type="match status" value="1"/>
</dbReference>